<dbReference type="PROSITE" id="PS00584">
    <property type="entry name" value="PFKB_KINASES_2"/>
    <property type="match status" value="1"/>
</dbReference>
<organism evidence="4 5">
    <name type="scientific">Maritalea myrionectae</name>
    <dbReference type="NCBI Taxonomy" id="454601"/>
    <lineage>
        <taxon>Bacteria</taxon>
        <taxon>Pseudomonadati</taxon>
        <taxon>Pseudomonadota</taxon>
        <taxon>Alphaproteobacteria</taxon>
        <taxon>Hyphomicrobiales</taxon>
        <taxon>Devosiaceae</taxon>
        <taxon>Maritalea</taxon>
    </lineage>
</organism>
<evidence type="ECO:0000256" key="1">
    <source>
        <dbReference type="ARBA" id="ARBA00022679"/>
    </source>
</evidence>
<dbReference type="AlphaFoldDB" id="A0A2R4MI99"/>
<protein>
    <submittedName>
        <fullName evidence="4">2-dehydro-3-deoxygluconokinase</fullName>
    </submittedName>
</protein>
<dbReference type="RefSeq" id="WP_117396540.1">
    <property type="nucleotide sequence ID" value="NZ_CP021330.1"/>
</dbReference>
<dbReference type="Pfam" id="PF00294">
    <property type="entry name" value="PfkB"/>
    <property type="match status" value="1"/>
</dbReference>
<sequence length="303" mass="32210">MNELDQKGVLCVGRVYCDLVFAGLPHMPKLGEEVYAESFSAHAGGGAYITAAYLAAAEQPTDLCAFLPHGPIGSFVQNDLNKSGISKTYTEEADASWGTQLTVAMALNDDRAFLTRRGGAPIPDSFDRAINDPTIQHLHIAELATLLEAPTILERAKQAGLTISLDCAWDESAMDAGHVRELIGEVDLFLPNLSEFRRVFDVAGEIEFFTSEMSNWATKVIVKRGADGATLFHKAYHISAPALPCAIVDPTGAGDAFNAGFITAWLRGKSDQEALAEGNRFAASSISSIGGATGAAMIKKTGS</sequence>
<dbReference type="InterPro" id="IPR029056">
    <property type="entry name" value="Ribokinase-like"/>
</dbReference>
<evidence type="ECO:0000259" key="3">
    <source>
        <dbReference type="Pfam" id="PF00294"/>
    </source>
</evidence>
<dbReference type="PANTHER" id="PTHR10584">
    <property type="entry name" value="SUGAR KINASE"/>
    <property type="match status" value="1"/>
</dbReference>
<dbReference type="EMBL" id="CP021330">
    <property type="protein sequence ID" value="AVX05757.1"/>
    <property type="molecule type" value="Genomic_DNA"/>
</dbReference>
<feature type="domain" description="Carbohydrate kinase PfkB" evidence="3">
    <location>
        <begin position="8"/>
        <end position="293"/>
    </location>
</feature>
<dbReference type="PANTHER" id="PTHR10584:SF166">
    <property type="entry name" value="RIBOKINASE"/>
    <property type="match status" value="1"/>
</dbReference>
<evidence type="ECO:0000313" key="4">
    <source>
        <dbReference type="EMBL" id="AVX05757.1"/>
    </source>
</evidence>
<dbReference type="InterPro" id="IPR011611">
    <property type="entry name" value="PfkB_dom"/>
</dbReference>
<proteinExistence type="predicted"/>
<dbReference type="InterPro" id="IPR002173">
    <property type="entry name" value="Carboh/pur_kinase_PfkB_CS"/>
</dbReference>
<accession>A0A2R4MI99</accession>
<dbReference type="SUPFAM" id="SSF53613">
    <property type="entry name" value="Ribokinase-like"/>
    <property type="match status" value="1"/>
</dbReference>
<keyword evidence="2 4" id="KW-0418">Kinase</keyword>
<reference evidence="4 5" key="1">
    <citation type="submission" date="2017-05" db="EMBL/GenBank/DDBJ databases">
        <title>Genome Analysis of Maritalea myrionectae HL2708#5.</title>
        <authorList>
            <consortium name="Cotde Inc.-PKNU"/>
            <person name="Jang D."/>
            <person name="Oh H.-M."/>
        </authorList>
    </citation>
    <scope>NUCLEOTIDE SEQUENCE [LARGE SCALE GENOMIC DNA]</scope>
    <source>
        <strain evidence="4 5">HL2708#5</strain>
    </source>
</reference>
<gene>
    <name evidence="4" type="ORF">MXMO3_03251</name>
</gene>
<dbReference type="KEGG" id="mmyr:MXMO3_03251"/>
<evidence type="ECO:0000256" key="2">
    <source>
        <dbReference type="ARBA" id="ARBA00022777"/>
    </source>
</evidence>
<evidence type="ECO:0000313" key="5">
    <source>
        <dbReference type="Proteomes" id="UP000258927"/>
    </source>
</evidence>
<name>A0A2R4MI99_9HYPH</name>
<dbReference type="STRING" id="1122213.GCA_000423365_00943"/>
<dbReference type="Gene3D" id="3.40.1190.20">
    <property type="match status" value="1"/>
</dbReference>
<keyword evidence="1" id="KW-0808">Transferase</keyword>
<dbReference type="Proteomes" id="UP000258927">
    <property type="component" value="Chromosome"/>
</dbReference>
<keyword evidence="5" id="KW-1185">Reference proteome</keyword>
<dbReference type="GO" id="GO:0016301">
    <property type="term" value="F:kinase activity"/>
    <property type="evidence" value="ECO:0007669"/>
    <property type="project" value="UniProtKB-KW"/>
</dbReference>